<dbReference type="InterPro" id="IPR001763">
    <property type="entry name" value="Rhodanese-like_dom"/>
</dbReference>
<dbReference type="PROSITE" id="PS50206">
    <property type="entry name" value="RHODANESE_3"/>
    <property type="match status" value="1"/>
</dbReference>
<dbReference type="PANTHER" id="PTHR43031:SF1">
    <property type="entry name" value="PYRIDINE NUCLEOTIDE-DISULPHIDE OXIDOREDUCTASE"/>
    <property type="match status" value="1"/>
</dbReference>
<dbReference type="SMART" id="SM00450">
    <property type="entry name" value="RHOD"/>
    <property type="match status" value="1"/>
</dbReference>
<dbReference type="Gene3D" id="3.40.250.10">
    <property type="entry name" value="Rhodanese-like domain"/>
    <property type="match status" value="1"/>
</dbReference>
<organism evidence="2 3">
    <name type="scientific">Homoserinimonas aerilata</name>
    <dbReference type="NCBI Taxonomy" id="1162970"/>
    <lineage>
        <taxon>Bacteria</taxon>
        <taxon>Bacillati</taxon>
        <taxon>Actinomycetota</taxon>
        <taxon>Actinomycetes</taxon>
        <taxon>Micrococcales</taxon>
        <taxon>Microbacteriaceae</taxon>
        <taxon>Homoserinimonas</taxon>
    </lineage>
</organism>
<protein>
    <submittedName>
        <fullName evidence="2">Rhodanese-related sulfurtransferase</fullName>
    </submittedName>
</protein>
<accession>A0A542YIU3</accession>
<feature type="domain" description="Rhodanese" evidence="1">
    <location>
        <begin position="19"/>
        <end position="106"/>
    </location>
</feature>
<dbReference type="EMBL" id="VFOM01000001">
    <property type="protein sequence ID" value="TQL47951.1"/>
    <property type="molecule type" value="Genomic_DNA"/>
</dbReference>
<evidence type="ECO:0000313" key="3">
    <source>
        <dbReference type="Proteomes" id="UP000317998"/>
    </source>
</evidence>
<dbReference type="SUPFAM" id="SSF52821">
    <property type="entry name" value="Rhodanese/Cell cycle control phosphatase"/>
    <property type="match status" value="1"/>
</dbReference>
<dbReference type="RefSeq" id="WP_141880148.1">
    <property type="nucleotide sequence ID" value="NZ_VFOM01000001.1"/>
</dbReference>
<gene>
    <name evidence="2" type="ORF">FB562_1030</name>
</gene>
<reference evidence="2 3" key="1">
    <citation type="submission" date="2019-06" db="EMBL/GenBank/DDBJ databases">
        <title>Sequencing the genomes of 1000 actinobacteria strains.</title>
        <authorList>
            <person name="Klenk H.-P."/>
        </authorList>
    </citation>
    <scope>NUCLEOTIDE SEQUENCE [LARGE SCALE GENOMIC DNA]</scope>
    <source>
        <strain evidence="2 3">DSM 26477</strain>
    </source>
</reference>
<evidence type="ECO:0000259" key="1">
    <source>
        <dbReference type="PROSITE" id="PS50206"/>
    </source>
</evidence>
<comment type="caution">
    <text evidence="2">The sequence shown here is derived from an EMBL/GenBank/DDBJ whole genome shotgun (WGS) entry which is preliminary data.</text>
</comment>
<keyword evidence="2" id="KW-0808">Transferase</keyword>
<keyword evidence="3" id="KW-1185">Reference proteome</keyword>
<dbReference type="InterPro" id="IPR050229">
    <property type="entry name" value="GlpE_sulfurtransferase"/>
</dbReference>
<dbReference type="InterPro" id="IPR036873">
    <property type="entry name" value="Rhodanese-like_dom_sf"/>
</dbReference>
<sequence>MTEITAAEALQLAQDASWREASGLLIDVREQQEWDRGHSPLAVHIPMSEFSSRIHEVPTGRRLLIVCRSGARSARVTSALLDAGYDAVNVAGGMIDWNRAGGDLVGEGPGPAGVE</sequence>
<dbReference type="Pfam" id="PF00581">
    <property type="entry name" value="Rhodanese"/>
    <property type="match status" value="1"/>
</dbReference>
<proteinExistence type="predicted"/>
<dbReference type="CDD" id="cd00158">
    <property type="entry name" value="RHOD"/>
    <property type="match status" value="1"/>
</dbReference>
<dbReference type="PANTHER" id="PTHR43031">
    <property type="entry name" value="FAD-DEPENDENT OXIDOREDUCTASE"/>
    <property type="match status" value="1"/>
</dbReference>
<dbReference type="OrthoDB" id="9800872at2"/>
<dbReference type="Proteomes" id="UP000317998">
    <property type="component" value="Unassembled WGS sequence"/>
</dbReference>
<dbReference type="GO" id="GO:0016740">
    <property type="term" value="F:transferase activity"/>
    <property type="evidence" value="ECO:0007669"/>
    <property type="project" value="UniProtKB-KW"/>
</dbReference>
<evidence type="ECO:0000313" key="2">
    <source>
        <dbReference type="EMBL" id="TQL47951.1"/>
    </source>
</evidence>
<dbReference type="AlphaFoldDB" id="A0A542YIU3"/>
<name>A0A542YIU3_9MICO</name>